<dbReference type="RefSeq" id="WP_093193154.1">
    <property type="nucleotide sequence ID" value="NZ_FNEV01000003.1"/>
</dbReference>
<dbReference type="EMBL" id="FNEV01000003">
    <property type="protein sequence ID" value="SDJ27369.1"/>
    <property type="molecule type" value="Genomic_DNA"/>
</dbReference>
<protein>
    <recommendedName>
        <fullName evidence="3">SbsA Ig-like domain-containing protein</fullName>
    </recommendedName>
</protein>
<dbReference type="AlphaFoldDB" id="A0A1G8SDN4"/>
<feature type="signal peptide" evidence="2">
    <location>
        <begin position="1"/>
        <end position="26"/>
    </location>
</feature>
<evidence type="ECO:0000313" key="4">
    <source>
        <dbReference type="EMBL" id="SDJ27369.1"/>
    </source>
</evidence>
<organism evidence="4 5">
    <name type="scientific">Salimicrobium halophilum</name>
    <dbReference type="NCBI Taxonomy" id="86666"/>
    <lineage>
        <taxon>Bacteria</taxon>
        <taxon>Bacillati</taxon>
        <taxon>Bacillota</taxon>
        <taxon>Bacilli</taxon>
        <taxon>Bacillales</taxon>
        <taxon>Bacillaceae</taxon>
        <taxon>Salimicrobium</taxon>
    </lineage>
</organism>
<feature type="domain" description="SbsA Ig-like" evidence="3">
    <location>
        <begin position="31"/>
        <end position="122"/>
    </location>
</feature>
<reference evidence="5" key="1">
    <citation type="submission" date="2016-10" db="EMBL/GenBank/DDBJ databases">
        <authorList>
            <person name="Varghese N."/>
            <person name="Submissions S."/>
        </authorList>
    </citation>
    <scope>NUCLEOTIDE SEQUENCE [LARGE SCALE GENOMIC DNA]</scope>
    <source>
        <strain evidence="5">DSM 4771</strain>
    </source>
</reference>
<dbReference type="Pfam" id="PF13205">
    <property type="entry name" value="Big_5"/>
    <property type="match status" value="1"/>
</dbReference>
<evidence type="ECO:0000259" key="3">
    <source>
        <dbReference type="Pfam" id="PF13205"/>
    </source>
</evidence>
<evidence type="ECO:0000313" key="5">
    <source>
        <dbReference type="Proteomes" id="UP000199225"/>
    </source>
</evidence>
<keyword evidence="1 2" id="KW-0732">Signal</keyword>
<dbReference type="InterPro" id="IPR021323">
    <property type="entry name" value="DUF2927"/>
</dbReference>
<gene>
    <name evidence="4" type="ORF">SAMN04490247_1403</name>
</gene>
<dbReference type="STRING" id="86666.SAMN04490247_1403"/>
<accession>A0A1G8SDN4</accession>
<dbReference type="InterPro" id="IPR032812">
    <property type="entry name" value="SbsA_Ig"/>
</dbReference>
<sequence>MKQMRIIASGLLVLLLGLLGNGVVSADSPWDQTDVDPHHDWTVDFSTKIQVGSASNESIYVRDSVGNRYRLEVQLTDDRESVVIKAPQEGYQPGVTYELVITDEVKSAEGTPMEEAVTMVFTVGDSPEYPEYSAKEIDYFTEIAIGSEWQDGDIPIRKWEDDPRIKVYGNPTSQDQAEVEEVIGDVNNLQDQIDLQLVEEDPSIEVYYAPISEFDKYVTNPKPGNWGLFYYWMKNGYTIYKSKILIATDVTNQAERSHLLREELTQTLGLPRDSKKYADSMFYQDWTTTQEFSDLDQALVRMLYDDRIHVGMTRDEVVDILSE</sequence>
<dbReference type="Proteomes" id="UP000199225">
    <property type="component" value="Unassembled WGS sequence"/>
</dbReference>
<dbReference type="Pfam" id="PF11150">
    <property type="entry name" value="DUF2927"/>
    <property type="match status" value="1"/>
</dbReference>
<keyword evidence="5" id="KW-1185">Reference proteome</keyword>
<evidence type="ECO:0000256" key="2">
    <source>
        <dbReference type="SAM" id="SignalP"/>
    </source>
</evidence>
<evidence type="ECO:0000256" key="1">
    <source>
        <dbReference type="ARBA" id="ARBA00022729"/>
    </source>
</evidence>
<proteinExistence type="predicted"/>
<feature type="chain" id="PRO_5011569205" description="SbsA Ig-like domain-containing protein" evidence="2">
    <location>
        <begin position="27"/>
        <end position="323"/>
    </location>
</feature>
<dbReference type="OrthoDB" id="1489464at2"/>
<name>A0A1G8SDN4_9BACI</name>